<dbReference type="Proteomes" id="UP000233618">
    <property type="component" value="Unassembled WGS sequence"/>
</dbReference>
<evidence type="ECO:0000256" key="1">
    <source>
        <dbReference type="ARBA" id="ARBA00004442"/>
    </source>
</evidence>
<evidence type="ECO:0000256" key="4">
    <source>
        <dbReference type="ARBA" id="ARBA00023136"/>
    </source>
</evidence>
<dbReference type="EMBL" id="MVDE01000024">
    <property type="protein sequence ID" value="PKQ64158.1"/>
    <property type="molecule type" value="Genomic_DNA"/>
</dbReference>
<reference evidence="7 8" key="1">
    <citation type="journal article" date="2017" name="Front. Microbiol.">
        <title>Labilibaculum manganireducens gen. nov., sp. nov. and Labilibaculum filiforme sp. nov., Novel Bacteroidetes Isolated from Subsurface Sediments of the Baltic Sea.</title>
        <authorList>
            <person name="Vandieken V."/>
            <person name="Marshall I.P."/>
            <person name="Niemann H."/>
            <person name="Engelen B."/>
            <person name="Cypionka H."/>
        </authorList>
    </citation>
    <scope>NUCLEOTIDE SEQUENCE [LARGE SCALE GENOMIC DNA]</scope>
    <source>
        <strain evidence="7 8">59.10-2M</strain>
    </source>
</reference>
<dbReference type="InterPro" id="IPR012944">
    <property type="entry name" value="SusD_RagB_dom"/>
</dbReference>
<dbReference type="RefSeq" id="WP_101310634.1">
    <property type="nucleotide sequence ID" value="NZ_MVDE01000024.1"/>
</dbReference>
<organism evidence="7 8">
    <name type="scientific">Labilibaculum manganireducens</name>
    <dbReference type="NCBI Taxonomy" id="1940525"/>
    <lineage>
        <taxon>Bacteria</taxon>
        <taxon>Pseudomonadati</taxon>
        <taxon>Bacteroidota</taxon>
        <taxon>Bacteroidia</taxon>
        <taxon>Marinilabiliales</taxon>
        <taxon>Marinifilaceae</taxon>
        <taxon>Labilibaculum</taxon>
    </lineage>
</organism>
<keyword evidence="5" id="KW-0998">Cell outer membrane</keyword>
<evidence type="ECO:0000313" key="7">
    <source>
        <dbReference type="EMBL" id="PKQ64158.1"/>
    </source>
</evidence>
<comment type="subcellular location">
    <subcellularLocation>
        <location evidence="1">Cell outer membrane</location>
    </subcellularLocation>
</comment>
<comment type="similarity">
    <text evidence="2">Belongs to the SusD family.</text>
</comment>
<keyword evidence="3" id="KW-0732">Signal</keyword>
<keyword evidence="4" id="KW-0472">Membrane</keyword>
<comment type="caution">
    <text evidence="7">The sequence shown here is derived from an EMBL/GenBank/DDBJ whole genome shotgun (WGS) entry which is preliminary data.</text>
</comment>
<keyword evidence="8" id="KW-1185">Reference proteome</keyword>
<sequence length="709" mass="78374">MKKILIIAIIGVFTLSLNSCEEFLDTSSPSVVDSEFVFSGATSAKGALLNAYEKWRGNAYVHSNGLFYDLAVVGSDVEHHPETFSSQTRHVPEYFYPGGTSSFDISFTDSEKAWTALYGIVSVTNSLIEAFEGTSDFEAMMSSGEVTELSDIYGQAVALRATAYFELCRFYGDVPHVLSVSDTEKKGLVSRDEIYEYHINQLMKVEPYMYRVGEGGNNADVMTRTYVQGLIGRMCLYAGGYATRRTDLGSDFYKKLDGSVISFETMGTEKDGAVYSRRSNWQDYFNIAKTYLTKCVENSGSAYLITSDPRSAGGAGQEFGNPFQYVFQMMMTGEQLSKESIYEIPEEYGYYSERPYAFGRPSDGGSSKAFPGKSYAQSRFQAHYYYGSFDPKDLRRDVTVAVTASKGDGTEKMIDWIPGSKSHGGIANNKWDENRMTSPYVAKSRKSGINCPYMRVSDVILMLAEVEAALGNDGPARTELEKVHNRAFTSPADADLNGFIAKAGSVYNAVLEERKLEFGGEGMRRYDLIRTGKLPKAIVDNRELMTTIISGLEANGYYQFENGNQMPMYIWTKMVDAKATHGYRLTTQCVDETDPVLFPGWRGQYDDWQSLATEIGKTVNGPETNVAIKGLFNYIAPGSAEALALEADGYVQTNWGADIVANAADYSTDLFKGYSDADYSAGNPPVYMVPLNSTILENSGISNGYGFNQ</sequence>
<evidence type="ECO:0000259" key="6">
    <source>
        <dbReference type="Pfam" id="PF07980"/>
    </source>
</evidence>
<proteinExistence type="inferred from homology"/>
<evidence type="ECO:0000256" key="3">
    <source>
        <dbReference type="ARBA" id="ARBA00022729"/>
    </source>
</evidence>
<evidence type="ECO:0000256" key="2">
    <source>
        <dbReference type="ARBA" id="ARBA00006275"/>
    </source>
</evidence>
<protein>
    <submittedName>
        <fullName evidence="7">RagB/SusD family nutrient uptake outer membrane protein</fullName>
    </submittedName>
</protein>
<dbReference type="AlphaFoldDB" id="A0A2N3I1G9"/>
<evidence type="ECO:0000256" key="5">
    <source>
        <dbReference type="ARBA" id="ARBA00023237"/>
    </source>
</evidence>
<dbReference type="Gene3D" id="1.25.40.390">
    <property type="match status" value="1"/>
</dbReference>
<dbReference type="InterPro" id="IPR011990">
    <property type="entry name" value="TPR-like_helical_dom_sf"/>
</dbReference>
<feature type="domain" description="RagB/SusD" evidence="6">
    <location>
        <begin position="419"/>
        <end position="550"/>
    </location>
</feature>
<name>A0A2N3I1G9_9BACT</name>
<dbReference type="SUPFAM" id="SSF48452">
    <property type="entry name" value="TPR-like"/>
    <property type="match status" value="1"/>
</dbReference>
<dbReference type="Pfam" id="PF07980">
    <property type="entry name" value="SusD_RagB"/>
    <property type="match status" value="1"/>
</dbReference>
<accession>A0A2N3I1G9</accession>
<dbReference type="GO" id="GO:0009279">
    <property type="term" value="C:cell outer membrane"/>
    <property type="evidence" value="ECO:0007669"/>
    <property type="project" value="UniProtKB-SubCell"/>
</dbReference>
<evidence type="ECO:0000313" key="8">
    <source>
        <dbReference type="Proteomes" id="UP000233618"/>
    </source>
</evidence>
<gene>
    <name evidence="7" type="ORF">BZG01_14685</name>
</gene>